<proteinExistence type="predicted"/>
<accession>A0ABR1KGS1</accession>
<evidence type="ECO:0000313" key="3">
    <source>
        <dbReference type="Proteomes" id="UP001363622"/>
    </source>
</evidence>
<feature type="chain" id="PRO_5046499311" description="Secreted protein" evidence="1">
    <location>
        <begin position="22"/>
        <end position="101"/>
    </location>
</feature>
<name>A0ABR1KGS1_9PEZI</name>
<evidence type="ECO:0000313" key="2">
    <source>
        <dbReference type="EMBL" id="KAK7513545.1"/>
    </source>
</evidence>
<dbReference type="Proteomes" id="UP001363622">
    <property type="component" value="Unassembled WGS sequence"/>
</dbReference>
<protein>
    <recommendedName>
        <fullName evidence="4">Secreted protein</fullName>
    </recommendedName>
</protein>
<dbReference type="EMBL" id="JBBPHU010000009">
    <property type="protein sequence ID" value="KAK7513545.1"/>
    <property type="molecule type" value="Genomic_DNA"/>
</dbReference>
<feature type="signal peptide" evidence="1">
    <location>
        <begin position="1"/>
        <end position="21"/>
    </location>
</feature>
<comment type="caution">
    <text evidence="2">The sequence shown here is derived from an EMBL/GenBank/DDBJ whole genome shotgun (WGS) entry which is preliminary data.</text>
</comment>
<reference evidence="2 3" key="1">
    <citation type="submission" date="2024-04" db="EMBL/GenBank/DDBJ databases">
        <title>Phyllosticta paracitricarpa is synonymous to the EU quarantine fungus P. citricarpa based on phylogenomic analyses.</title>
        <authorList>
            <consortium name="Lawrence Berkeley National Laboratory"/>
            <person name="Van Ingen-Buijs V.A."/>
            <person name="Van Westerhoven A.C."/>
            <person name="Haridas S."/>
            <person name="Skiadas P."/>
            <person name="Martin F."/>
            <person name="Groenewald J.Z."/>
            <person name="Crous P.W."/>
            <person name="Seidl M.F."/>
        </authorList>
    </citation>
    <scope>NUCLEOTIDE SEQUENCE [LARGE SCALE GENOMIC DNA]</scope>
    <source>
        <strain evidence="2 3">CBS 123371</strain>
    </source>
</reference>
<keyword evidence="1" id="KW-0732">Signal</keyword>
<sequence>MGMMTSTRAFFLLSPPPAVFLLPGAFDLENINQPTNQPTTLRMWLVGTYLGYRPQPCTLSATLLSWDKWMDGWMERDFSSSSSSSTFRAPSPRCTLVSFLE</sequence>
<keyword evidence="3" id="KW-1185">Reference proteome</keyword>
<gene>
    <name evidence="2" type="ORF">IWZ03DRAFT_235446</name>
</gene>
<organism evidence="2 3">
    <name type="scientific">Phyllosticta citriasiana</name>
    <dbReference type="NCBI Taxonomy" id="595635"/>
    <lineage>
        <taxon>Eukaryota</taxon>
        <taxon>Fungi</taxon>
        <taxon>Dikarya</taxon>
        <taxon>Ascomycota</taxon>
        <taxon>Pezizomycotina</taxon>
        <taxon>Dothideomycetes</taxon>
        <taxon>Dothideomycetes incertae sedis</taxon>
        <taxon>Botryosphaeriales</taxon>
        <taxon>Phyllostictaceae</taxon>
        <taxon>Phyllosticta</taxon>
    </lineage>
</organism>
<evidence type="ECO:0000256" key="1">
    <source>
        <dbReference type="SAM" id="SignalP"/>
    </source>
</evidence>
<evidence type="ECO:0008006" key="4">
    <source>
        <dbReference type="Google" id="ProtNLM"/>
    </source>
</evidence>